<dbReference type="OrthoDB" id="329172at2"/>
<gene>
    <name evidence="2" type="primary">vapC</name>
    <name evidence="2" type="ORF">SBA5_200009</name>
</gene>
<evidence type="ECO:0000313" key="2">
    <source>
        <dbReference type="EMBL" id="SPE19097.1"/>
    </source>
</evidence>
<evidence type="ECO:0000313" key="3">
    <source>
        <dbReference type="Proteomes" id="UP000239735"/>
    </source>
</evidence>
<dbReference type="InterPro" id="IPR029060">
    <property type="entry name" value="PIN-like_dom_sf"/>
</dbReference>
<dbReference type="AlphaFoldDB" id="A0A2N9L724"/>
<dbReference type="GO" id="GO:0016787">
    <property type="term" value="F:hydrolase activity"/>
    <property type="evidence" value="ECO:0007669"/>
    <property type="project" value="UniProtKB-KW"/>
</dbReference>
<name>A0A2N9L724_9BACT</name>
<reference evidence="3" key="1">
    <citation type="submission" date="2018-02" db="EMBL/GenBank/DDBJ databases">
        <authorList>
            <person name="Hausmann B."/>
        </authorList>
    </citation>
    <scope>NUCLEOTIDE SEQUENCE [LARGE SCALE GENOMIC DNA]</scope>
    <source>
        <strain evidence="3">Peat soil MAG SbA5</strain>
    </source>
</reference>
<organism evidence="2 3">
    <name type="scientific">Candidatus Sulfuritelmatomonas gaucii</name>
    <dbReference type="NCBI Taxonomy" id="2043161"/>
    <lineage>
        <taxon>Bacteria</taxon>
        <taxon>Pseudomonadati</taxon>
        <taxon>Acidobacteriota</taxon>
        <taxon>Terriglobia</taxon>
        <taxon>Terriglobales</taxon>
        <taxon>Acidobacteriaceae</taxon>
        <taxon>Candidatus Sulfuritelmatomonas</taxon>
    </lineage>
</organism>
<dbReference type="SUPFAM" id="SSF88723">
    <property type="entry name" value="PIN domain-like"/>
    <property type="match status" value="1"/>
</dbReference>
<dbReference type="Pfam" id="PF01850">
    <property type="entry name" value="PIN"/>
    <property type="match status" value="1"/>
</dbReference>
<dbReference type="Proteomes" id="UP000239735">
    <property type="component" value="Unassembled WGS sequence"/>
</dbReference>
<sequence>MTPTDTPILIDTNIWVEHFKTENKEVSALLEAGRVVMHPFIVAELAFGGLRDRKVTLALLDFLPELPVAELHEVRQLIELRKLYTEGIGLVDAHLIASLLIVQTPTELWTDDDGLTRVAEKLRFLAKPPFAV</sequence>
<feature type="domain" description="PIN" evidence="1">
    <location>
        <begin position="8"/>
        <end position="120"/>
    </location>
</feature>
<dbReference type="Gene3D" id="3.40.50.1010">
    <property type="entry name" value="5'-nuclease"/>
    <property type="match status" value="1"/>
</dbReference>
<dbReference type="InterPro" id="IPR002716">
    <property type="entry name" value="PIN_dom"/>
</dbReference>
<dbReference type="EMBL" id="OKRB01000076">
    <property type="protein sequence ID" value="SPE19097.1"/>
    <property type="molecule type" value="Genomic_DNA"/>
</dbReference>
<proteinExistence type="predicted"/>
<keyword evidence="2" id="KW-0378">Hydrolase</keyword>
<protein>
    <submittedName>
        <fullName evidence="2">Ribonuclease VapC</fullName>
        <ecNumber evidence="2">3.1.-.-</ecNumber>
    </submittedName>
</protein>
<dbReference type="EC" id="3.1.-.-" evidence="2"/>
<evidence type="ECO:0000259" key="1">
    <source>
        <dbReference type="Pfam" id="PF01850"/>
    </source>
</evidence>
<accession>A0A2N9L724</accession>